<dbReference type="InterPro" id="IPR017734">
    <property type="entry name" value="T6SS_SciN"/>
</dbReference>
<keyword evidence="2" id="KW-0449">Lipoprotein</keyword>
<keyword evidence="1" id="KW-0812">Transmembrane</keyword>
<protein>
    <submittedName>
        <fullName evidence="2">Type VI secretion system lipoprotein TssJ</fullName>
    </submittedName>
</protein>
<evidence type="ECO:0000313" key="2">
    <source>
        <dbReference type="EMBL" id="QOW19659.1"/>
    </source>
</evidence>
<dbReference type="EMBL" id="CP063656">
    <property type="protein sequence ID" value="QOW19659.1"/>
    <property type="molecule type" value="Genomic_DNA"/>
</dbReference>
<keyword evidence="1" id="KW-0472">Membrane</keyword>
<dbReference type="Proteomes" id="UP000594059">
    <property type="component" value="Chromosome"/>
</dbReference>
<dbReference type="PANTHER" id="PTHR37625">
    <property type="entry name" value="OUTER MEMBRANE LIPOPROTEIN-RELATED"/>
    <property type="match status" value="1"/>
</dbReference>
<name>A0A7S6UG90_9GAMM</name>
<sequence length="226" mass="23990">MDAGDRCSARDCNESSSARVHARGSPVQGSRRARWLLIFAACLAISGCASHGAGVKQAFGKTLQAVGLKQGEAQSAELPIRLYAGDNLNTGDDGRAAALVVRVYQLREAKRFNEAAFDVFLDERREHDVLGDDLVSVTEFLLTPGKRHEVLESLPDGGTHVGVVALFRAPAPTRWRFTFDTGQTSAEGITVGLHGCAMTTASAGLITKLSTPAHSLSSSRCGPLGR</sequence>
<dbReference type="InterPro" id="IPR038706">
    <property type="entry name" value="Type_VI_SciN-like_sf"/>
</dbReference>
<reference evidence="2 3" key="1">
    <citation type="submission" date="2020-10" db="EMBL/GenBank/DDBJ databases">
        <title>complete genome sequencing of Lysobacter sp. H21R20.</title>
        <authorList>
            <person name="Bae J.-W."/>
            <person name="Lee S.-Y."/>
        </authorList>
    </citation>
    <scope>NUCLEOTIDE SEQUENCE [LARGE SCALE GENOMIC DNA]</scope>
    <source>
        <strain evidence="2 3">H21R20</strain>
    </source>
</reference>
<keyword evidence="3" id="KW-1185">Reference proteome</keyword>
<dbReference type="Pfam" id="PF12790">
    <property type="entry name" value="T6SS-SciN"/>
    <property type="match status" value="1"/>
</dbReference>
<accession>A0A7S6UG90</accession>
<dbReference type="PANTHER" id="PTHR37625:SF4">
    <property type="entry name" value="OUTER MEMBRANE LIPOPROTEIN"/>
    <property type="match status" value="1"/>
</dbReference>
<dbReference type="NCBIfam" id="TIGR03352">
    <property type="entry name" value="VI_chp_3"/>
    <property type="match status" value="1"/>
</dbReference>
<gene>
    <name evidence="2" type="primary">tssJ</name>
    <name evidence="2" type="ORF">INQ41_00760</name>
</gene>
<feature type="transmembrane region" description="Helical" evidence="1">
    <location>
        <begin position="35"/>
        <end position="54"/>
    </location>
</feature>
<dbReference type="KEGG" id="lcic:INQ41_00760"/>
<proteinExistence type="predicted"/>
<dbReference type="AlphaFoldDB" id="A0A7S6UG90"/>
<keyword evidence="1" id="KW-1133">Transmembrane helix</keyword>
<evidence type="ECO:0000313" key="3">
    <source>
        <dbReference type="Proteomes" id="UP000594059"/>
    </source>
</evidence>
<dbReference type="Gene3D" id="2.60.40.4150">
    <property type="entry name" value="Type VI secretion system, lipoprotein SciN"/>
    <property type="match status" value="1"/>
</dbReference>
<organism evidence="2 3">
    <name type="scientific">Novilysobacter ciconiae</name>
    <dbReference type="NCBI Taxonomy" id="2781022"/>
    <lineage>
        <taxon>Bacteria</taxon>
        <taxon>Pseudomonadati</taxon>
        <taxon>Pseudomonadota</taxon>
        <taxon>Gammaproteobacteria</taxon>
        <taxon>Lysobacterales</taxon>
        <taxon>Lysobacteraceae</taxon>
        <taxon>Novilysobacter</taxon>
    </lineage>
</organism>
<evidence type="ECO:0000256" key="1">
    <source>
        <dbReference type="SAM" id="Phobius"/>
    </source>
</evidence>